<dbReference type="AlphaFoldDB" id="A0A5M6ISH0"/>
<dbReference type="Proteomes" id="UP000325255">
    <property type="component" value="Unassembled WGS sequence"/>
</dbReference>
<dbReference type="Pfam" id="PF13430">
    <property type="entry name" value="DUF4112"/>
    <property type="match status" value="1"/>
</dbReference>
<gene>
    <name evidence="1" type="ORF">F1189_14990</name>
</gene>
<comment type="caution">
    <text evidence="1">The sequence shown here is derived from an EMBL/GenBank/DDBJ whole genome shotgun (WGS) entry which is preliminary data.</text>
</comment>
<dbReference type="RefSeq" id="WP_150041638.1">
    <property type="nucleotide sequence ID" value="NZ_OW485601.1"/>
</dbReference>
<dbReference type="InterPro" id="IPR025187">
    <property type="entry name" value="DUF4112"/>
</dbReference>
<protein>
    <submittedName>
        <fullName evidence="1">DUF4112 domain-containing protein</fullName>
    </submittedName>
</protein>
<organism evidence="1 2">
    <name type="scientific">Rhodovastum atsumiense</name>
    <dbReference type="NCBI Taxonomy" id="504468"/>
    <lineage>
        <taxon>Bacteria</taxon>
        <taxon>Pseudomonadati</taxon>
        <taxon>Pseudomonadota</taxon>
        <taxon>Alphaproteobacteria</taxon>
        <taxon>Acetobacterales</taxon>
        <taxon>Acetobacteraceae</taxon>
        <taxon>Rhodovastum</taxon>
    </lineage>
</organism>
<reference evidence="1 2" key="1">
    <citation type="submission" date="2019-09" db="EMBL/GenBank/DDBJ databases">
        <title>Genome sequence of Rhodovastum atsumiense, a diverse member of the Acetobacteraceae family of non-sulfur purple photosynthetic bacteria.</title>
        <authorList>
            <person name="Meyer T."/>
            <person name="Kyndt J."/>
        </authorList>
    </citation>
    <scope>NUCLEOTIDE SEQUENCE [LARGE SCALE GENOMIC DNA]</scope>
    <source>
        <strain evidence="1 2">DSM 21279</strain>
    </source>
</reference>
<dbReference type="EMBL" id="VWPK01000022">
    <property type="protein sequence ID" value="KAA5611260.1"/>
    <property type="molecule type" value="Genomic_DNA"/>
</dbReference>
<proteinExistence type="predicted"/>
<keyword evidence="2" id="KW-1185">Reference proteome</keyword>
<sequence length="137" mass="14841">MTQATWRGSAPFSSVSSDRATLERLDRFATFLDSAVRVPGTGIRVGADAALGLVPGIGNLASTLLSAWLLREAWRLGVPVTLLLRMLGNIAFDSVVSAVPVAGNVLDVFWRANRRNVALLARHLDGRATRHHWRGTI</sequence>
<accession>A0A5M6ISH0</accession>
<evidence type="ECO:0000313" key="2">
    <source>
        <dbReference type="Proteomes" id="UP000325255"/>
    </source>
</evidence>
<dbReference type="PANTHER" id="PTHR35519">
    <property type="entry name" value="MEMBRANE PROTEINS"/>
    <property type="match status" value="1"/>
</dbReference>
<evidence type="ECO:0000313" key="1">
    <source>
        <dbReference type="EMBL" id="KAA5611260.1"/>
    </source>
</evidence>
<dbReference type="OrthoDB" id="513552at2"/>
<name>A0A5M6ISH0_9PROT</name>
<dbReference type="PANTHER" id="PTHR35519:SF2">
    <property type="entry name" value="PH DOMAIN PROTEIN"/>
    <property type="match status" value="1"/>
</dbReference>